<proteinExistence type="predicted"/>
<evidence type="ECO:0000313" key="1">
    <source>
        <dbReference type="EMBL" id="KAG7177536.1"/>
    </source>
</evidence>
<dbReference type="AlphaFoldDB" id="A0A8J5NEF3"/>
<sequence length="253" mass="27833">FKESVGWLANFKKQCQVKLAKYHCKIACADISGVDSFPAIAKQIVEDGGYSYEQIYDCDETVFYCKKSPTTSTCTKQRNKQKAPNSQGIDSVCYSLAMLSDIESEDENESVTLKPSATPGPSSATPAHILTIKQFWKKFNIHNAVDTMADSWHEINVPTITHAWTPLFPHLKVECGGASGAQQLDNVESVRSVGAEFAEVIEDTVMNLVTFNSEENITKMLENDSDSSSDGEGQPEVIEKLTIVKLAKILAVQ</sequence>
<evidence type="ECO:0000313" key="2">
    <source>
        <dbReference type="Proteomes" id="UP000747542"/>
    </source>
</evidence>
<dbReference type="Proteomes" id="UP000747542">
    <property type="component" value="Unassembled WGS sequence"/>
</dbReference>
<protein>
    <submittedName>
        <fullName evidence="1">Tigger transposable element-derived protein 1-like 164</fullName>
    </submittedName>
</protein>
<accession>A0A8J5NEF3</accession>
<feature type="non-terminal residue" evidence="1">
    <location>
        <position position="253"/>
    </location>
</feature>
<comment type="caution">
    <text evidence="1">The sequence shown here is derived from an EMBL/GenBank/DDBJ whole genome shotgun (WGS) entry which is preliminary data.</text>
</comment>
<reference evidence="1" key="1">
    <citation type="journal article" date="2021" name="Sci. Adv.">
        <title>The American lobster genome reveals insights on longevity, neural, and immune adaptations.</title>
        <authorList>
            <person name="Polinski J.M."/>
            <person name="Zimin A.V."/>
            <person name="Clark K.F."/>
            <person name="Kohn A.B."/>
            <person name="Sadowski N."/>
            <person name="Timp W."/>
            <person name="Ptitsyn A."/>
            <person name="Khanna P."/>
            <person name="Romanova D.Y."/>
            <person name="Williams P."/>
            <person name="Greenwood S.J."/>
            <person name="Moroz L.L."/>
            <person name="Walt D.R."/>
            <person name="Bodnar A.G."/>
        </authorList>
    </citation>
    <scope>NUCLEOTIDE SEQUENCE</scope>
    <source>
        <strain evidence="1">GMGI-L3</strain>
    </source>
</reference>
<gene>
    <name evidence="1" type="primary">TIGD1-L164</name>
    <name evidence="1" type="ORF">Hamer_G008170</name>
</gene>
<organism evidence="1 2">
    <name type="scientific">Homarus americanus</name>
    <name type="common">American lobster</name>
    <dbReference type="NCBI Taxonomy" id="6706"/>
    <lineage>
        <taxon>Eukaryota</taxon>
        <taxon>Metazoa</taxon>
        <taxon>Ecdysozoa</taxon>
        <taxon>Arthropoda</taxon>
        <taxon>Crustacea</taxon>
        <taxon>Multicrustacea</taxon>
        <taxon>Malacostraca</taxon>
        <taxon>Eumalacostraca</taxon>
        <taxon>Eucarida</taxon>
        <taxon>Decapoda</taxon>
        <taxon>Pleocyemata</taxon>
        <taxon>Astacidea</taxon>
        <taxon>Nephropoidea</taxon>
        <taxon>Nephropidae</taxon>
        <taxon>Homarus</taxon>
    </lineage>
</organism>
<keyword evidence="2" id="KW-1185">Reference proteome</keyword>
<name>A0A8J5NEF3_HOMAM</name>
<feature type="non-terminal residue" evidence="1">
    <location>
        <position position="1"/>
    </location>
</feature>
<dbReference type="EMBL" id="JAHLQT010001931">
    <property type="protein sequence ID" value="KAG7177536.1"/>
    <property type="molecule type" value="Genomic_DNA"/>
</dbReference>